<accession>A0A8B2ZH18</accession>
<name>A0A8B2ZH18_STAWA</name>
<evidence type="ECO:0000313" key="3">
    <source>
        <dbReference type="Proteomes" id="UP000261016"/>
    </source>
</evidence>
<feature type="transmembrane region" description="Helical" evidence="1">
    <location>
        <begin position="98"/>
        <end position="116"/>
    </location>
</feature>
<keyword evidence="1" id="KW-0472">Membrane</keyword>
<feature type="transmembrane region" description="Helical" evidence="1">
    <location>
        <begin position="21"/>
        <end position="44"/>
    </location>
</feature>
<reference evidence="2 3" key="1">
    <citation type="submission" date="2018-08" db="EMBL/GenBank/DDBJ databases">
        <title>A genome reference for cultivated species of the human gut microbiota.</title>
        <authorList>
            <person name="Zou Y."/>
            <person name="Xue W."/>
            <person name="Luo G."/>
        </authorList>
    </citation>
    <scope>NUCLEOTIDE SEQUENCE [LARGE SCALE GENOMIC DNA]</scope>
    <source>
        <strain evidence="2 3">OM08-17AT</strain>
    </source>
</reference>
<comment type="caution">
    <text evidence="2">The sequence shown here is derived from an EMBL/GenBank/DDBJ whole genome shotgun (WGS) entry which is preliminary data.</text>
</comment>
<organism evidence="2 3">
    <name type="scientific">Staphylococcus warneri</name>
    <dbReference type="NCBI Taxonomy" id="1292"/>
    <lineage>
        <taxon>Bacteria</taxon>
        <taxon>Bacillati</taxon>
        <taxon>Bacillota</taxon>
        <taxon>Bacilli</taxon>
        <taxon>Bacillales</taxon>
        <taxon>Staphylococcaceae</taxon>
        <taxon>Staphylococcus</taxon>
    </lineage>
</organism>
<gene>
    <name evidence="2" type="ORF">DXC19_01375</name>
</gene>
<dbReference type="Proteomes" id="UP000261016">
    <property type="component" value="Unassembled WGS sequence"/>
</dbReference>
<dbReference type="EMBL" id="QSTD01000001">
    <property type="protein sequence ID" value="RGM32170.1"/>
    <property type="molecule type" value="Genomic_DNA"/>
</dbReference>
<feature type="transmembrane region" description="Helical" evidence="1">
    <location>
        <begin position="56"/>
        <end position="78"/>
    </location>
</feature>
<sequence>MKKIFFNNLIKGCDFVFKRNIDVVLFFIILIIVFLCLNVQYSVIQNKEQYSDFLETVISFSSLTTAFLFFSVTLIPLLNDRAKLFEKLDTEKKLIENIMLNTEMFLLLSIYTLVLYCFKLYDIEIDNIYFVIWYSIICASIFKLTRTFYFLTINIAKTIK</sequence>
<keyword evidence="1" id="KW-0812">Transmembrane</keyword>
<proteinExistence type="predicted"/>
<evidence type="ECO:0000256" key="1">
    <source>
        <dbReference type="SAM" id="Phobius"/>
    </source>
</evidence>
<dbReference type="AlphaFoldDB" id="A0A8B2ZH18"/>
<evidence type="ECO:0000313" key="2">
    <source>
        <dbReference type="EMBL" id="RGM32170.1"/>
    </source>
</evidence>
<feature type="transmembrane region" description="Helical" evidence="1">
    <location>
        <begin position="128"/>
        <end position="151"/>
    </location>
</feature>
<protein>
    <submittedName>
        <fullName evidence="2">Uncharacterized protein</fullName>
    </submittedName>
</protein>
<keyword evidence="1" id="KW-1133">Transmembrane helix</keyword>